<dbReference type="InterPro" id="IPR011335">
    <property type="entry name" value="Restrct_endonuc-II-like"/>
</dbReference>
<dbReference type="InterPro" id="IPR011604">
    <property type="entry name" value="PDDEXK-like_dom_sf"/>
</dbReference>
<evidence type="ECO:0000259" key="3">
    <source>
        <dbReference type="PROSITE" id="PS50966"/>
    </source>
</evidence>
<dbReference type="EMBL" id="LSMT01000190">
    <property type="protein sequence ID" value="PFX24006.1"/>
    <property type="molecule type" value="Genomic_DNA"/>
</dbReference>
<feature type="signal peptide" evidence="2">
    <location>
        <begin position="1"/>
        <end position="21"/>
    </location>
</feature>
<dbReference type="CDD" id="cd22343">
    <property type="entry name" value="PDDEXK_lambda_exonuclease-like"/>
    <property type="match status" value="1"/>
</dbReference>
<keyword evidence="1" id="KW-0862">Zinc</keyword>
<dbReference type="PROSITE" id="PS50966">
    <property type="entry name" value="ZF_SWIM"/>
    <property type="match status" value="1"/>
</dbReference>
<dbReference type="PANTHER" id="PTHR46609">
    <property type="entry name" value="EXONUCLEASE, PHAGE-TYPE/RECB, C-TERMINAL DOMAIN-CONTAINING PROTEIN"/>
    <property type="match status" value="1"/>
</dbReference>
<gene>
    <name evidence="4" type="ORF">AWC38_SpisGene11451</name>
</gene>
<comment type="caution">
    <text evidence="4">The sequence shown here is derived from an EMBL/GenBank/DDBJ whole genome shotgun (WGS) entry which is preliminary data.</text>
</comment>
<reference evidence="5" key="1">
    <citation type="journal article" date="2017" name="bioRxiv">
        <title>Comparative analysis of the genomes of Stylophora pistillata and Acropora digitifera provides evidence for extensive differences between species of corals.</title>
        <authorList>
            <person name="Voolstra C.R."/>
            <person name="Li Y."/>
            <person name="Liew Y.J."/>
            <person name="Baumgarten S."/>
            <person name="Zoccola D."/>
            <person name="Flot J.-F."/>
            <person name="Tambutte S."/>
            <person name="Allemand D."/>
            <person name="Aranda M."/>
        </authorList>
    </citation>
    <scope>NUCLEOTIDE SEQUENCE [LARGE SCALE GENOMIC DNA]</scope>
</reference>
<evidence type="ECO:0000256" key="1">
    <source>
        <dbReference type="PROSITE-ProRule" id="PRU00325"/>
    </source>
</evidence>
<dbReference type="InterPro" id="IPR019080">
    <property type="entry name" value="YqaJ_viral_recombinase"/>
</dbReference>
<sequence>MIFNLRAVSLVVVIINSGVVAEESQDLSIFPSLTFDDVGQYAKKMSGCTSTAKAYKFMAEPGYLHEIKVIRANDAVKIASKCFRSMKKNEPPHSLEVSSSMANNSLSGRCSCVAGSGGYCHHVIGLLYYLALLKQLGHRTLPDDLTCTSMKQRWSVPRGKKIEAKQIQNVLVKKPQLGASFNKYIKSNLYSPSPIYGTMTKEHFNSLQPKPLFVTIVPSEQDLRSVSFVPSKFGNVPKGCLISYQQKMSADYLVNDFTCTAFPDLPLESANDRFQNNVSVCLEANQQALFDSLSVTSEISLRVQEETITQSLSETWRLLRKKRITASKFGTVARRVSNFENLVSQLNPARFVQTPAMKRGVELEPHAATVYANVAKNGRVNLFPSGLIINPKCPWLGCSPDRKVYDLDALGSDQNPFGLLEVKVVREGATSFDDVRYLTKDNTNQYSLKKSDIYYYQVQCQLGLTGLDWCDFFSYMNDDMFVCTRILFDPIFFQGAKDKVDIFFFNYYLS</sequence>
<keyword evidence="1" id="KW-0479">Metal-binding</keyword>
<feature type="domain" description="SWIM-type" evidence="3">
    <location>
        <begin position="95"/>
        <end position="131"/>
    </location>
</feature>
<proteinExistence type="predicted"/>
<dbReference type="OrthoDB" id="5955128at2759"/>
<feature type="chain" id="PRO_5012767122" description="SWIM-type domain-containing protein" evidence="2">
    <location>
        <begin position="22"/>
        <end position="510"/>
    </location>
</feature>
<dbReference type="Pfam" id="PF09588">
    <property type="entry name" value="YqaJ"/>
    <property type="match status" value="1"/>
</dbReference>
<dbReference type="STRING" id="50429.A0A2B4S3M2"/>
<protein>
    <recommendedName>
        <fullName evidence="3">SWIM-type domain-containing protein</fullName>
    </recommendedName>
</protein>
<dbReference type="InterPro" id="IPR007527">
    <property type="entry name" value="Znf_SWIM"/>
</dbReference>
<keyword evidence="5" id="KW-1185">Reference proteome</keyword>
<dbReference type="AlphaFoldDB" id="A0A2B4S3M2"/>
<evidence type="ECO:0000313" key="4">
    <source>
        <dbReference type="EMBL" id="PFX24006.1"/>
    </source>
</evidence>
<dbReference type="InterPro" id="IPR051703">
    <property type="entry name" value="NF-kappa-B_Signaling_Reg"/>
</dbReference>
<dbReference type="Proteomes" id="UP000225706">
    <property type="component" value="Unassembled WGS sequence"/>
</dbReference>
<organism evidence="4 5">
    <name type="scientific">Stylophora pistillata</name>
    <name type="common">Smooth cauliflower coral</name>
    <dbReference type="NCBI Taxonomy" id="50429"/>
    <lineage>
        <taxon>Eukaryota</taxon>
        <taxon>Metazoa</taxon>
        <taxon>Cnidaria</taxon>
        <taxon>Anthozoa</taxon>
        <taxon>Hexacorallia</taxon>
        <taxon>Scleractinia</taxon>
        <taxon>Astrocoeniina</taxon>
        <taxon>Pocilloporidae</taxon>
        <taxon>Stylophora</taxon>
    </lineage>
</organism>
<dbReference type="SUPFAM" id="SSF52980">
    <property type="entry name" value="Restriction endonuclease-like"/>
    <property type="match status" value="1"/>
</dbReference>
<evidence type="ECO:0000256" key="2">
    <source>
        <dbReference type="SAM" id="SignalP"/>
    </source>
</evidence>
<dbReference type="Gene3D" id="3.90.320.10">
    <property type="match status" value="1"/>
</dbReference>
<dbReference type="PANTHER" id="PTHR46609:SF7">
    <property type="match status" value="1"/>
</dbReference>
<accession>A0A2B4S3M2</accession>
<keyword evidence="1" id="KW-0863">Zinc-finger</keyword>
<dbReference type="GO" id="GO:0008270">
    <property type="term" value="F:zinc ion binding"/>
    <property type="evidence" value="ECO:0007669"/>
    <property type="project" value="UniProtKB-KW"/>
</dbReference>
<evidence type="ECO:0000313" key="5">
    <source>
        <dbReference type="Proteomes" id="UP000225706"/>
    </source>
</evidence>
<keyword evidence="2" id="KW-0732">Signal</keyword>
<dbReference type="GO" id="GO:0006281">
    <property type="term" value="P:DNA repair"/>
    <property type="evidence" value="ECO:0007669"/>
    <property type="project" value="UniProtKB-ARBA"/>
</dbReference>
<name>A0A2B4S3M2_STYPI</name>